<dbReference type="PANTHER" id="PTHR38434">
    <property type="entry name" value="BLL2549 PROTEIN"/>
    <property type="match status" value="1"/>
</dbReference>
<reference evidence="3 4" key="1">
    <citation type="submission" date="2018-10" db="EMBL/GenBank/DDBJ databases">
        <title>Natronolimnobius sp. XQ-INN 246 isolated from Inner Mongolia Autonomous Region of China.</title>
        <authorList>
            <person name="Xue Q."/>
        </authorList>
    </citation>
    <scope>NUCLEOTIDE SEQUENCE [LARGE SCALE GENOMIC DNA]</scope>
    <source>
        <strain evidence="3 4">XQ-INN 246</strain>
    </source>
</reference>
<keyword evidence="2" id="KW-0812">Transmembrane</keyword>
<feature type="transmembrane region" description="Helical" evidence="2">
    <location>
        <begin position="160"/>
        <end position="177"/>
    </location>
</feature>
<feature type="transmembrane region" description="Helical" evidence="2">
    <location>
        <begin position="328"/>
        <end position="349"/>
    </location>
</feature>
<feature type="transmembrane region" description="Helical" evidence="2">
    <location>
        <begin position="126"/>
        <end position="148"/>
    </location>
</feature>
<feature type="transmembrane region" description="Helical" evidence="2">
    <location>
        <begin position="287"/>
        <end position="307"/>
    </location>
</feature>
<dbReference type="InterPro" id="IPR019286">
    <property type="entry name" value="DUF2339_TM"/>
</dbReference>
<gene>
    <name evidence="3" type="ORF">D8Y22_08805</name>
</gene>
<feature type="compositionally biased region" description="Acidic residues" evidence="1">
    <location>
        <begin position="49"/>
        <end position="63"/>
    </location>
</feature>
<evidence type="ECO:0000313" key="4">
    <source>
        <dbReference type="Proteomes" id="UP000318864"/>
    </source>
</evidence>
<proteinExistence type="predicted"/>
<feature type="transmembrane region" description="Helical" evidence="2">
    <location>
        <begin position="361"/>
        <end position="378"/>
    </location>
</feature>
<feature type="transmembrane region" description="Helical" evidence="2">
    <location>
        <begin position="189"/>
        <end position="208"/>
    </location>
</feature>
<feature type="transmembrane region" description="Helical" evidence="2">
    <location>
        <begin position="552"/>
        <end position="570"/>
    </location>
</feature>
<accession>A0A4V3VLF8</accession>
<feature type="transmembrane region" description="Helical" evidence="2">
    <location>
        <begin position="215"/>
        <end position="232"/>
    </location>
</feature>
<evidence type="ECO:0000256" key="2">
    <source>
        <dbReference type="SAM" id="Phobius"/>
    </source>
</evidence>
<feature type="transmembrane region" description="Helical" evidence="2">
    <location>
        <begin position="264"/>
        <end position="281"/>
    </location>
</feature>
<organism evidence="3 4">
    <name type="scientific">Salinadaptatus halalkaliphilus</name>
    <dbReference type="NCBI Taxonomy" id="2419781"/>
    <lineage>
        <taxon>Archaea</taxon>
        <taxon>Methanobacteriati</taxon>
        <taxon>Methanobacteriota</taxon>
        <taxon>Stenosarchaea group</taxon>
        <taxon>Halobacteria</taxon>
        <taxon>Halobacteriales</taxon>
        <taxon>Natrialbaceae</taxon>
        <taxon>Salinadaptatus</taxon>
    </lineage>
</organism>
<dbReference type="PANTHER" id="PTHR38434:SF1">
    <property type="entry name" value="BLL2549 PROTEIN"/>
    <property type="match status" value="1"/>
</dbReference>
<feature type="region of interest" description="Disordered" evidence="1">
    <location>
        <begin position="25"/>
        <end position="85"/>
    </location>
</feature>
<dbReference type="AlphaFoldDB" id="A0A4V3VLF8"/>
<dbReference type="OrthoDB" id="222435at2157"/>
<dbReference type="RefSeq" id="WP_141464325.1">
    <property type="nucleotide sequence ID" value="NZ_RBZW01000021.1"/>
</dbReference>
<evidence type="ECO:0000313" key="3">
    <source>
        <dbReference type="EMBL" id="THE65287.1"/>
    </source>
</evidence>
<name>A0A4V3VLF8_9EURY</name>
<comment type="caution">
    <text evidence="3">The sequence shown here is derived from an EMBL/GenBank/DDBJ whole genome shotgun (WGS) entry which is preliminary data.</text>
</comment>
<dbReference type="Pfam" id="PF10101">
    <property type="entry name" value="DUF2339"/>
    <property type="match status" value="2"/>
</dbReference>
<feature type="transmembrane region" description="Helical" evidence="2">
    <location>
        <begin position="238"/>
        <end position="257"/>
    </location>
</feature>
<feature type="transmembrane region" description="Helical" evidence="2">
    <location>
        <begin position="99"/>
        <end position="120"/>
    </location>
</feature>
<sequence length="613" mass="63607">MSDDDLSAEVQRLRTEVDTLRRRVADLEATIERGDETTATKSNESLERDIDETDQSAETETDADGTNPSEGTVADDATGSGEHSSVLERDWERTLGIKWLGLVGGLALVVGVVLFIQLAIEAGLLGHLGRVAVGTAGGLALLGSGRFVAERQGYVRWGRIAAGAGLAIAYFSIYAAYGFESYREAIGTPLWATLAGLTVLVAATALVSVHDRAPLVASAAFSFGYVTAFLSLEAGTSLLTPAYVLFLSAGLVAIATIRPWHRAVVASVGPTYVLLFAWWIIDEPTPSLLAAVTAVAFGLYLAGGYVRRSSDRDISSDAVEHSSRWSRLWLGSLTVCNAGLAATLLEGALRDWLADLPVEGVAVGAVALALVGVYATTARRPVRRDEAAGSFAVVLLGVAAVLAFGTFWATVGLVAIVCGGVAVATLRNADAIQTGSHFVAVGITTKLLVVDASELPAVNLAAPLASATGRAAAFALAIGVFYGLALWFRREGRTVPAIDRAIPVAGPYAVAATGLAVVLLGLELSGAGISVAWAVFGLALVGAGLTADVRGLRLQGVAVLALVTAKVFLFDTQDLDALARTTAFLVLGAILLVAAYGYARWQGEDPIASITGE</sequence>
<feature type="compositionally biased region" description="Basic and acidic residues" evidence="1">
    <location>
        <begin position="25"/>
        <end position="48"/>
    </location>
</feature>
<feature type="transmembrane region" description="Helical" evidence="2">
    <location>
        <begin position="582"/>
        <end position="599"/>
    </location>
</feature>
<keyword evidence="2" id="KW-1133">Transmembrane helix</keyword>
<dbReference type="EMBL" id="RBZW01000021">
    <property type="protein sequence ID" value="THE65287.1"/>
    <property type="molecule type" value="Genomic_DNA"/>
</dbReference>
<keyword evidence="4" id="KW-1185">Reference proteome</keyword>
<feature type="transmembrane region" description="Helical" evidence="2">
    <location>
        <begin position="471"/>
        <end position="489"/>
    </location>
</feature>
<feature type="transmembrane region" description="Helical" evidence="2">
    <location>
        <begin position="390"/>
        <end position="423"/>
    </location>
</feature>
<evidence type="ECO:0000256" key="1">
    <source>
        <dbReference type="SAM" id="MobiDB-lite"/>
    </source>
</evidence>
<protein>
    <submittedName>
        <fullName evidence="3">DUF2339 domain-containing protein</fullName>
    </submittedName>
</protein>
<dbReference type="Proteomes" id="UP000318864">
    <property type="component" value="Unassembled WGS sequence"/>
</dbReference>
<keyword evidence="2" id="KW-0472">Membrane</keyword>